<sequence length="262" mass="29340">MKPHILIAIAAVFFTIPPMLAQAETNPDSTVRNEVITVLKDNPGLILKALKGHEEELYDLMQIGLEKKNKAKIRERQIKQLSTPYMPLLMVGRPVWGNPNGDISIFAYSDFQSASCLKADKTVQELLKADPNVNYHYRHNPQGFHRMSRPAAQYYEALARQNTQKAIAFKDMLFTSQSKINKTGLKELDGLVLKIGGDLARLHKDINSDQVNSIIARDVNEAKKFGFTASPVFIINGLTVTGAAPLSEFQEVIKLIRDHKSK</sequence>
<evidence type="ECO:0000313" key="8">
    <source>
        <dbReference type="EMBL" id="SMF36662.1"/>
    </source>
</evidence>
<evidence type="ECO:0000256" key="6">
    <source>
        <dbReference type="SAM" id="SignalP"/>
    </source>
</evidence>
<feature type="domain" description="Thioredoxin-like fold" evidence="7">
    <location>
        <begin position="93"/>
        <end position="254"/>
    </location>
</feature>
<dbReference type="Gene3D" id="3.40.30.10">
    <property type="entry name" value="Glutaredoxin"/>
    <property type="match status" value="1"/>
</dbReference>
<keyword evidence="4" id="KW-1015">Disulfide bond</keyword>
<keyword evidence="5" id="KW-0676">Redox-active center</keyword>
<proteinExistence type="inferred from homology"/>
<evidence type="ECO:0000313" key="9">
    <source>
        <dbReference type="Proteomes" id="UP000192906"/>
    </source>
</evidence>
<dbReference type="GO" id="GO:0016491">
    <property type="term" value="F:oxidoreductase activity"/>
    <property type="evidence" value="ECO:0007669"/>
    <property type="project" value="UniProtKB-KW"/>
</dbReference>
<dbReference type="RefSeq" id="WP_085103973.1">
    <property type="nucleotide sequence ID" value="NZ_FWZU01000005.1"/>
</dbReference>
<dbReference type="AlphaFoldDB" id="A0A1X7EMI9"/>
<dbReference type="PANTHER" id="PTHR13887">
    <property type="entry name" value="GLUTATHIONE S-TRANSFERASE KAPPA"/>
    <property type="match status" value="1"/>
</dbReference>
<name>A0A1X7EMI9_9BACT</name>
<dbReference type="STRING" id="1519643.SAMN06295933_3186"/>
<feature type="signal peptide" evidence="6">
    <location>
        <begin position="1"/>
        <end position="23"/>
    </location>
</feature>
<reference evidence="9" key="1">
    <citation type="submission" date="2017-04" db="EMBL/GenBank/DDBJ databases">
        <authorList>
            <person name="Varghese N."/>
            <person name="Submissions S."/>
        </authorList>
    </citation>
    <scope>NUCLEOTIDE SEQUENCE [LARGE SCALE GENOMIC DNA]</scope>
    <source>
        <strain evidence="9">K3S</strain>
    </source>
</reference>
<comment type="similarity">
    <text evidence="1">Belongs to the thioredoxin family. DsbA subfamily.</text>
</comment>
<protein>
    <submittedName>
        <fullName evidence="8">Thiol:disulfide interchange protein DsbA</fullName>
    </submittedName>
</protein>
<dbReference type="SUPFAM" id="SSF52833">
    <property type="entry name" value="Thioredoxin-like"/>
    <property type="match status" value="1"/>
</dbReference>
<organism evidence="8 9">
    <name type="scientific">Desulfovibrio gilichinskyi</name>
    <dbReference type="NCBI Taxonomy" id="1519643"/>
    <lineage>
        <taxon>Bacteria</taxon>
        <taxon>Pseudomonadati</taxon>
        <taxon>Thermodesulfobacteriota</taxon>
        <taxon>Desulfovibrionia</taxon>
        <taxon>Desulfovibrionales</taxon>
        <taxon>Desulfovibrionaceae</taxon>
        <taxon>Desulfovibrio</taxon>
    </lineage>
</organism>
<dbReference type="Proteomes" id="UP000192906">
    <property type="component" value="Unassembled WGS sequence"/>
</dbReference>
<accession>A0A1X7EMI9</accession>
<keyword evidence="3" id="KW-0560">Oxidoreductase</keyword>
<evidence type="ECO:0000259" key="7">
    <source>
        <dbReference type="Pfam" id="PF13462"/>
    </source>
</evidence>
<dbReference type="PANTHER" id="PTHR13887:SF14">
    <property type="entry name" value="DISULFIDE BOND FORMATION PROTEIN D"/>
    <property type="match status" value="1"/>
</dbReference>
<evidence type="ECO:0000256" key="3">
    <source>
        <dbReference type="ARBA" id="ARBA00023002"/>
    </source>
</evidence>
<keyword evidence="2 6" id="KW-0732">Signal</keyword>
<dbReference type="Pfam" id="PF13462">
    <property type="entry name" value="Thioredoxin_4"/>
    <property type="match status" value="1"/>
</dbReference>
<gene>
    <name evidence="8" type="ORF">SAMN06295933_3186</name>
</gene>
<dbReference type="InterPro" id="IPR036249">
    <property type="entry name" value="Thioredoxin-like_sf"/>
</dbReference>
<evidence type="ECO:0000256" key="2">
    <source>
        <dbReference type="ARBA" id="ARBA00022729"/>
    </source>
</evidence>
<dbReference type="InterPro" id="IPR012336">
    <property type="entry name" value="Thioredoxin-like_fold"/>
</dbReference>
<dbReference type="EMBL" id="FWZU01000005">
    <property type="protein sequence ID" value="SMF36662.1"/>
    <property type="molecule type" value="Genomic_DNA"/>
</dbReference>
<evidence type="ECO:0000256" key="5">
    <source>
        <dbReference type="ARBA" id="ARBA00023284"/>
    </source>
</evidence>
<evidence type="ECO:0000256" key="4">
    <source>
        <dbReference type="ARBA" id="ARBA00023157"/>
    </source>
</evidence>
<evidence type="ECO:0000256" key="1">
    <source>
        <dbReference type="ARBA" id="ARBA00005791"/>
    </source>
</evidence>
<feature type="chain" id="PRO_5012982199" evidence="6">
    <location>
        <begin position="24"/>
        <end position="262"/>
    </location>
</feature>
<dbReference type="OrthoDB" id="5452675at2"/>
<keyword evidence="9" id="KW-1185">Reference proteome</keyword>